<evidence type="ECO:0000256" key="3">
    <source>
        <dbReference type="ARBA" id="ARBA00022833"/>
    </source>
</evidence>
<evidence type="ECO:0000256" key="1">
    <source>
        <dbReference type="ARBA" id="ARBA00022723"/>
    </source>
</evidence>
<dbReference type="InterPro" id="IPR001841">
    <property type="entry name" value="Znf_RING"/>
</dbReference>
<evidence type="ECO:0000313" key="9">
    <source>
        <dbReference type="Proteomes" id="UP001634394"/>
    </source>
</evidence>
<reference evidence="8 9" key="1">
    <citation type="submission" date="2024-11" db="EMBL/GenBank/DDBJ databases">
        <title>Chromosome-level genome assembly of the freshwater bivalve Anodonta woodiana.</title>
        <authorList>
            <person name="Chen X."/>
        </authorList>
    </citation>
    <scope>NUCLEOTIDE SEQUENCE [LARGE SCALE GENOMIC DNA]</scope>
    <source>
        <strain evidence="8">MN2024</strain>
        <tissue evidence="8">Gills</tissue>
    </source>
</reference>
<dbReference type="SMART" id="SM00184">
    <property type="entry name" value="RING"/>
    <property type="match status" value="1"/>
</dbReference>
<keyword evidence="9" id="KW-1185">Reference proteome</keyword>
<dbReference type="SUPFAM" id="SSF57845">
    <property type="entry name" value="B-box zinc-binding domain"/>
    <property type="match status" value="1"/>
</dbReference>
<dbReference type="InterPro" id="IPR017907">
    <property type="entry name" value="Znf_RING_CS"/>
</dbReference>
<evidence type="ECO:0000256" key="4">
    <source>
        <dbReference type="PROSITE-ProRule" id="PRU00024"/>
    </source>
</evidence>
<evidence type="ECO:0000259" key="7">
    <source>
        <dbReference type="PROSITE" id="PS50119"/>
    </source>
</evidence>
<accession>A0ABD3XXR8</accession>
<dbReference type="AlphaFoldDB" id="A0ABD3XXR8"/>
<evidence type="ECO:0000313" key="8">
    <source>
        <dbReference type="EMBL" id="KAL3890787.1"/>
    </source>
</evidence>
<dbReference type="InterPro" id="IPR047153">
    <property type="entry name" value="TRIM45/56/19-like"/>
</dbReference>
<dbReference type="GO" id="GO:0008270">
    <property type="term" value="F:zinc ion binding"/>
    <property type="evidence" value="ECO:0007669"/>
    <property type="project" value="UniProtKB-KW"/>
</dbReference>
<sequence>MAAKRHECTICMNSFKNPKLITCHHSFCYKCLEDYVKVNLCNGCFKCPICRTSIHLPDSGISGFQTNFYIDEESNENFPCDMCGPKSFACSRCLDCKENLCQNCCHAHEKSIASRHHKISDLVSLDSEMKGKIRQHVYCDQHPEEEFKLVCQDCKVTICLVCKAVKHDTHPTKALSDVAAEVKLKLDAKLNQCSDKLRSIKASTLMGEELDRSINDAEQKELKAVDDQCSQLRKAIDKEKENIKRKIKMVYRLLKEENAVFRSYMQE</sequence>
<dbReference type="SUPFAM" id="SSF57850">
    <property type="entry name" value="RING/U-box"/>
    <property type="match status" value="1"/>
</dbReference>
<evidence type="ECO:0000256" key="2">
    <source>
        <dbReference type="ARBA" id="ARBA00022771"/>
    </source>
</evidence>
<dbReference type="InterPro" id="IPR027370">
    <property type="entry name" value="Znf-RING_euk"/>
</dbReference>
<dbReference type="Gene3D" id="3.30.40.10">
    <property type="entry name" value="Zinc/RING finger domain, C3HC4 (zinc finger)"/>
    <property type="match status" value="1"/>
</dbReference>
<name>A0ABD3XXR8_SINWO</name>
<keyword evidence="3" id="KW-0862">Zinc</keyword>
<feature type="coiled-coil region" evidence="5">
    <location>
        <begin position="215"/>
        <end position="249"/>
    </location>
</feature>
<dbReference type="PROSITE" id="PS50089">
    <property type="entry name" value="ZF_RING_2"/>
    <property type="match status" value="1"/>
</dbReference>
<evidence type="ECO:0000259" key="6">
    <source>
        <dbReference type="PROSITE" id="PS50089"/>
    </source>
</evidence>
<keyword evidence="5" id="KW-0175">Coiled coil</keyword>
<dbReference type="InterPro" id="IPR013083">
    <property type="entry name" value="Znf_RING/FYVE/PHD"/>
</dbReference>
<gene>
    <name evidence="8" type="ORF">ACJMK2_003065</name>
</gene>
<proteinExistence type="predicted"/>
<keyword evidence="2 4" id="KW-0863">Zinc-finger</keyword>
<dbReference type="Pfam" id="PF13445">
    <property type="entry name" value="zf-RING_UBOX"/>
    <property type="match status" value="1"/>
</dbReference>
<dbReference type="PANTHER" id="PTHR25462">
    <property type="entry name" value="BONUS, ISOFORM C-RELATED"/>
    <property type="match status" value="1"/>
</dbReference>
<evidence type="ECO:0000256" key="5">
    <source>
        <dbReference type="SAM" id="Coils"/>
    </source>
</evidence>
<dbReference type="PANTHER" id="PTHR25462:SF291">
    <property type="entry name" value="E3 UBIQUITIN-PROTEIN LIGASE TRIM45"/>
    <property type="match status" value="1"/>
</dbReference>
<dbReference type="EMBL" id="JBJQND010000001">
    <property type="protein sequence ID" value="KAL3890787.1"/>
    <property type="molecule type" value="Genomic_DNA"/>
</dbReference>
<comment type="caution">
    <text evidence="8">The sequence shown here is derived from an EMBL/GenBank/DDBJ whole genome shotgun (WGS) entry which is preliminary data.</text>
</comment>
<dbReference type="InterPro" id="IPR000315">
    <property type="entry name" value="Znf_B-box"/>
</dbReference>
<dbReference type="Gene3D" id="3.30.160.60">
    <property type="entry name" value="Classic Zinc Finger"/>
    <property type="match status" value="1"/>
</dbReference>
<dbReference type="Proteomes" id="UP001634394">
    <property type="component" value="Unassembled WGS sequence"/>
</dbReference>
<feature type="domain" description="B box-type" evidence="7">
    <location>
        <begin position="134"/>
        <end position="175"/>
    </location>
</feature>
<organism evidence="8 9">
    <name type="scientific">Sinanodonta woodiana</name>
    <name type="common">Chinese pond mussel</name>
    <name type="synonym">Anodonta woodiana</name>
    <dbReference type="NCBI Taxonomy" id="1069815"/>
    <lineage>
        <taxon>Eukaryota</taxon>
        <taxon>Metazoa</taxon>
        <taxon>Spiralia</taxon>
        <taxon>Lophotrochozoa</taxon>
        <taxon>Mollusca</taxon>
        <taxon>Bivalvia</taxon>
        <taxon>Autobranchia</taxon>
        <taxon>Heteroconchia</taxon>
        <taxon>Palaeoheterodonta</taxon>
        <taxon>Unionida</taxon>
        <taxon>Unionoidea</taxon>
        <taxon>Unionidae</taxon>
        <taxon>Unioninae</taxon>
        <taxon>Sinanodonta</taxon>
    </lineage>
</organism>
<protein>
    <submittedName>
        <fullName evidence="8">Uncharacterized protein</fullName>
    </submittedName>
</protein>
<keyword evidence="1" id="KW-0479">Metal-binding</keyword>
<feature type="domain" description="RING-type" evidence="6">
    <location>
        <begin position="8"/>
        <end position="51"/>
    </location>
</feature>
<dbReference type="PROSITE" id="PS00518">
    <property type="entry name" value="ZF_RING_1"/>
    <property type="match status" value="1"/>
</dbReference>
<dbReference type="SMART" id="SM00336">
    <property type="entry name" value="BBOX"/>
    <property type="match status" value="1"/>
</dbReference>
<dbReference type="Pfam" id="PF00643">
    <property type="entry name" value="zf-B_box"/>
    <property type="match status" value="1"/>
</dbReference>
<dbReference type="PROSITE" id="PS50119">
    <property type="entry name" value="ZF_BBOX"/>
    <property type="match status" value="1"/>
</dbReference>